<dbReference type="Pfam" id="PF01541">
    <property type="entry name" value="GIY-YIG"/>
    <property type="match status" value="1"/>
</dbReference>
<dbReference type="GO" id="GO:0004519">
    <property type="term" value="F:endonuclease activity"/>
    <property type="evidence" value="ECO:0007669"/>
    <property type="project" value="UniProtKB-KW"/>
</dbReference>
<gene>
    <name evidence="3" type="ORF">AL00_11035</name>
</gene>
<dbReference type="InterPro" id="IPR000305">
    <property type="entry name" value="GIY-YIG_endonuc"/>
</dbReference>
<accession>A0A8E1C2L6</accession>
<dbReference type="PANTHER" id="PTHR34477">
    <property type="entry name" value="UPF0213 PROTEIN YHBQ"/>
    <property type="match status" value="1"/>
</dbReference>
<keyword evidence="3" id="KW-0540">Nuclease</keyword>
<name>A0A8E1C2L6_9SPHN</name>
<feature type="domain" description="GIY-YIG" evidence="2">
    <location>
        <begin position="5"/>
        <end position="81"/>
    </location>
</feature>
<dbReference type="PANTHER" id="PTHR34477:SF5">
    <property type="entry name" value="BSL5627 PROTEIN"/>
    <property type="match status" value="1"/>
</dbReference>
<dbReference type="AlphaFoldDB" id="A0A8E1C2L6"/>
<proteinExistence type="inferred from homology"/>
<evidence type="ECO:0000313" key="3">
    <source>
        <dbReference type="EMBL" id="KER36367.1"/>
    </source>
</evidence>
<dbReference type="SUPFAM" id="SSF82771">
    <property type="entry name" value="GIY-YIG endonuclease"/>
    <property type="match status" value="1"/>
</dbReference>
<evidence type="ECO:0000256" key="1">
    <source>
        <dbReference type="ARBA" id="ARBA00007435"/>
    </source>
</evidence>
<dbReference type="SMART" id="SM00465">
    <property type="entry name" value="GIYc"/>
    <property type="match status" value="1"/>
</dbReference>
<dbReference type="Gene3D" id="3.40.1440.10">
    <property type="entry name" value="GIY-YIG endonuclease"/>
    <property type="match status" value="1"/>
</dbReference>
<dbReference type="InterPro" id="IPR050190">
    <property type="entry name" value="UPF0213_domain"/>
</dbReference>
<dbReference type="Proteomes" id="UP000028135">
    <property type="component" value="Unassembled WGS sequence"/>
</dbReference>
<keyword evidence="3" id="KW-0255">Endonuclease</keyword>
<reference evidence="3 4" key="1">
    <citation type="submission" date="2014-05" db="EMBL/GenBank/DDBJ databases">
        <title>Genome Announcement of Sphingobium lucknowense F2.</title>
        <authorList>
            <person name="Lal R."/>
            <person name="Negi V."/>
            <person name="Lata P."/>
            <person name="Sangwan N."/>
            <person name="Gupta S.K."/>
            <person name="Rao D.L.N."/>
            <person name="Das S."/>
        </authorList>
    </citation>
    <scope>NUCLEOTIDE SEQUENCE [LARGE SCALE GENOMIC DNA]</scope>
    <source>
        <strain evidence="3 4">F2</strain>
    </source>
</reference>
<dbReference type="InterPro" id="IPR035901">
    <property type="entry name" value="GIY-YIG_endonuc_sf"/>
</dbReference>
<evidence type="ECO:0000259" key="2">
    <source>
        <dbReference type="PROSITE" id="PS50164"/>
    </source>
</evidence>
<comment type="similarity">
    <text evidence="1">Belongs to the UPF0213 family.</text>
</comment>
<sequence length="126" mass="14682">MTRDFDPTVYILASHKNGTLYIGVTSNLVQRIYQHRSGLIEGFTKDYGVNRLVWFESGGSMEEAIRREKQIKKWNRQWKIGLIGRENPDWRDLALDFGFEPLKSRRIVKASGDWNRVGNGFPPPRE</sequence>
<dbReference type="CDD" id="cd10448">
    <property type="entry name" value="GIY-YIG_unchar_3"/>
    <property type="match status" value="1"/>
</dbReference>
<keyword evidence="3" id="KW-0378">Hydrolase</keyword>
<organism evidence="3 4">
    <name type="scientific">Sphingobium indicum F2</name>
    <dbReference type="NCBI Taxonomy" id="1450518"/>
    <lineage>
        <taxon>Bacteria</taxon>
        <taxon>Pseudomonadati</taxon>
        <taxon>Pseudomonadota</taxon>
        <taxon>Alphaproteobacteria</taxon>
        <taxon>Sphingomonadales</taxon>
        <taxon>Sphingomonadaceae</taxon>
        <taxon>Sphingobium</taxon>
    </lineage>
</organism>
<protein>
    <submittedName>
        <fullName evidence="3">Endonuclease</fullName>
    </submittedName>
</protein>
<dbReference type="RefSeq" id="WP_025160830.1">
    <property type="nucleotide sequence ID" value="NZ_JANF02000053.1"/>
</dbReference>
<dbReference type="EMBL" id="JANF02000053">
    <property type="protein sequence ID" value="KER36367.1"/>
    <property type="molecule type" value="Genomic_DNA"/>
</dbReference>
<comment type="caution">
    <text evidence="3">The sequence shown here is derived from an EMBL/GenBank/DDBJ whole genome shotgun (WGS) entry which is preliminary data.</text>
</comment>
<dbReference type="PROSITE" id="PS50164">
    <property type="entry name" value="GIY_YIG"/>
    <property type="match status" value="1"/>
</dbReference>
<evidence type="ECO:0000313" key="4">
    <source>
        <dbReference type="Proteomes" id="UP000028135"/>
    </source>
</evidence>